<feature type="binding site" evidence="5">
    <location>
        <begin position="11"/>
        <end position="16"/>
    </location>
    <ligand>
        <name>ATP</name>
        <dbReference type="ChEBI" id="CHEBI:30616"/>
    </ligand>
</feature>
<dbReference type="RefSeq" id="WP_262311231.1">
    <property type="nucleotide sequence ID" value="NZ_CP106679.1"/>
</dbReference>
<keyword evidence="5" id="KW-0963">Cytoplasm</keyword>
<keyword evidence="2 5" id="KW-0547">Nucleotide-binding</keyword>
<comment type="subcellular location">
    <subcellularLocation>
        <location evidence="5">Cytoplasm</location>
    </subcellularLocation>
</comment>
<dbReference type="PANTHER" id="PTHR10695:SF46">
    <property type="entry name" value="BIFUNCTIONAL COENZYME A SYNTHASE-RELATED"/>
    <property type="match status" value="1"/>
</dbReference>
<dbReference type="Pfam" id="PF01121">
    <property type="entry name" value="CoaE"/>
    <property type="match status" value="1"/>
</dbReference>
<evidence type="ECO:0000256" key="2">
    <source>
        <dbReference type="ARBA" id="ARBA00022741"/>
    </source>
</evidence>
<dbReference type="EC" id="2.7.1.24" evidence="5 6"/>
<dbReference type="PANTHER" id="PTHR10695">
    <property type="entry name" value="DEPHOSPHO-COA KINASE-RELATED"/>
    <property type="match status" value="1"/>
</dbReference>
<proteinExistence type="inferred from homology"/>
<comment type="similarity">
    <text evidence="1 5">Belongs to the CoaE family.</text>
</comment>
<keyword evidence="8" id="KW-1185">Reference proteome</keyword>
<dbReference type="InterPro" id="IPR027417">
    <property type="entry name" value="P-loop_NTPase"/>
</dbReference>
<keyword evidence="5 7" id="KW-0808">Transferase</keyword>
<evidence type="ECO:0000256" key="3">
    <source>
        <dbReference type="ARBA" id="ARBA00022840"/>
    </source>
</evidence>
<comment type="pathway">
    <text evidence="5">Cofactor biosynthesis; coenzyme A biosynthesis; CoA from (R)-pantothenate: step 5/5.</text>
</comment>
<dbReference type="GO" id="GO:0004140">
    <property type="term" value="F:dephospho-CoA kinase activity"/>
    <property type="evidence" value="ECO:0007669"/>
    <property type="project" value="UniProtKB-EC"/>
</dbReference>
<dbReference type="EMBL" id="CP106679">
    <property type="protein sequence ID" value="UXP33805.1"/>
    <property type="molecule type" value="Genomic_DNA"/>
</dbReference>
<dbReference type="PROSITE" id="PS51219">
    <property type="entry name" value="DPCK"/>
    <property type="match status" value="1"/>
</dbReference>
<evidence type="ECO:0000313" key="8">
    <source>
        <dbReference type="Proteomes" id="UP001065174"/>
    </source>
</evidence>
<dbReference type="Gene3D" id="3.40.50.300">
    <property type="entry name" value="P-loop containing nucleotide triphosphate hydrolases"/>
    <property type="match status" value="1"/>
</dbReference>
<dbReference type="InterPro" id="IPR001977">
    <property type="entry name" value="Depp_CoAkinase"/>
</dbReference>
<comment type="function">
    <text evidence="5">Catalyzes the phosphorylation of the 3'-hydroxyl group of dephosphocoenzyme A to form coenzyme A.</text>
</comment>
<evidence type="ECO:0000256" key="4">
    <source>
        <dbReference type="ARBA" id="ARBA00022993"/>
    </source>
</evidence>
<evidence type="ECO:0000313" key="7">
    <source>
        <dbReference type="EMBL" id="UXP33805.1"/>
    </source>
</evidence>
<sequence>MKKIGVTGGIGSGKSTVCEIFRSLGIPTYDADTRAKALMNENPLIKTQIIAAFGEEAYQDGVLNRAYLADQVFTKGENTQVLNSIVHPAVGKDFEAWASEQNSPYVIKEAALLIESGSYQSLDALINVTSPMEIRIARIKKRDSFRSEEEIKGIINKQLSDEERNRIADYILHNDEQQLLIPQVLALHEKFL</sequence>
<evidence type="ECO:0000256" key="1">
    <source>
        <dbReference type="ARBA" id="ARBA00009018"/>
    </source>
</evidence>
<comment type="catalytic activity">
    <reaction evidence="5">
        <text>3'-dephospho-CoA + ATP = ADP + CoA + H(+)</text>
        <dbReference type="Rhea" id="RHEA:18245"/>
        <dbReference type="ChEBI" id="CHEBI:15378"/>
        <dbReference type="ChEBI" id="CHEBI:30616"/>
        <dbReference type="ChEBI" id="CHEBI:57287"/>
        <dbReference type="ChEBI" id="CHEBI:57328"/>
        <dbReference type="ChEBI" id="CHEBI:456216"/>
        <dbReference type="EC" id="2.7.1.24"/>
    </reaction>
</comment>
<accession>A0ABY6CUX9</accession>
<gene>
    <name evidence="5 7" type="primary">coaE</name>
    <name evidence="7" type="ORF">N6H18_07570</name>
</gene>
<keyword evidence="4 5" id="KW-0173">Coenzyme A biosynthesis</keyword>
<dbReference type="HAMAP" id="MF_00376">
    <property type="entry name" value="Dephospho_CoA_kinase"/>
    <property type="match status" value="1"/>
</dbReference>
<protein>
    <recommendedName>
        <fullName evidence="5 6">Dephospho-CoA kinase</fullName>
        <ecNumber evidence="5 6">2.7.1.24</ecNumber>
    </recommendedName>
    <alternativeName>
        <fullName evidence="5">Dephosphocoenzyme A kinase</fullName>
    </alternativeName>
</protein>
<evidence type="ECO:0000256" key="6">
    <source>
        <dbReference type="NCBIfam" id="TIGR00152"/>
    </source>
</evidence>
<organism evidence="7 8">
    <name type="scientific">Reichenbachiella agarivorans</name>
    <dbReference type="NCBI Taxonomy" id="2979464"/>
    <lineage>
        <taxon>Bacteria</taxon>
        <taxon>Pseudomonadati</taxon>
        <taxon>Bacteroidota</taxon>
        <taxon>Cytophagia</taxon>
        <taxon>Cytophagales</taxon>
        <taxon>Reichenbachiellaceae</taxon>
        <taxon>Reichenbachiella</taxon>
    </lineage>
</organism>
<keyword evidence="3 5" id="KW-0067">ATP-binding</keyword>
<reference evidence="7" key="1">
    <citation type="submission" date="2022-09" db="EMBL/GenBank/DDBJ databases">
        <title>Comparative genomics and taxonomic characterization of three novel marine species of genus Reichenbachiella exhibiting antioxidant and polysaccharide degradation activities.</title>
        <authorList>
            <person name="Muhammad N."/>
            <person name="Lee Y.-J."/>
            <person name="Ko J."/>
            <person name="Kim S.-G."/>
        </authorList>
    </citation>
    <scope>NUCLEOTIDE SEQUENCE</scope>
    <source>
        <strain evidence="7">BKB1-1</strain>
    </source>
</reference>
<dbReference type="CDD" id="cd02022">
    <property type="entry name" value="DPCK"/>
    <property type="match status" value="1"/>
</dbReference>
<dbReference type="NCBIfam" id="TIGR00152">
    <property type="entry name" value="dephospho-CoA kinase"/>
    <property type="match status" value="1"/>
</dbReference>
<name>A0ABY6CUX9_9BACT</name>
<dbReference type="Proteomes" id="UP001065174">
    <property type="component" value="Chromosome"/>
</dbReference>
<dbReference type="SUPFAM" id="SSF52540">
    <property type="entry name" value="P-loop containing nucleoside triphosphate hydrolases"/>
    <property type="match status" value="1"/>
</dbReference>
<evidence type="ECO:0000256" key="5">
    <source>
        <dbReference type="HAMAP-Rule" id="MF_00376"/>
    </source>
</evidence>
<keyword evidence="5 7" id="KW-0418">Kinase</keyword>